<gene>
    <name evidence="1" type="ORF">E2N92_01375</name>
</gene>
<reference evidence="1" key="1">
    <citation type="journal article" date="2005" name="Int. J. Syst. Evol. Microbiol.">
        <title>Methanofollis formosanus sp. nov., isolated from a fish pond.</title>
        <authorList>
            <person name="Wu S.Y."/>
            <person name="Chen S.C."/>
            <person name="Lai M.C."/>
        </authorList>
    </citation>
    <scope>NUCLEOTIDE SEQUENCE</scope>
    <source>
        <strain evidence="1">ML15</strain>
    </source>
</reference>
<dbReference type="Proteomes" id="UP000826709">
    <property type="component" value="Chromosome"/>
</dbReference>
<accession>A0A8G1A0H8</accession>
<dbReference type="EMBL" id="CP037968">
    <property type="protein sequence ID" value="QYZ78176.1"/>
    <property type="molecule type" value="Genomic_DNA"/>
</dbReference>
<name>A0A8G1A0H8_9EURY</name>
<reference evidence="1" key="2">
    <citation type="submission" date="2019-03" db="EMBL/GenBank/DDBJ databases">
        <authorList>
            <person name="Chen S.-C."/>
            <person name="Wu S.-Y."/>
            <person name="Lai M.-C."/>
        </authorList>
    </citation>
    <scope>NUCLEOTIDE SEQUENCE</scope>
    <source>
        <strain evidence="1">ML15</strain>
    </source>
</reference>
<protein>
    <submittedName>
        <fullName evidence="1">Uncharacterized protein</fullName>
    </submittedName>
</protein>
<sequence>MKKSVIAGVVLVVIIGILLAALLLFPGRGGPQVSPETLPTQDIPAFVAEAERHAAPNLTGAVAGDAVMVTSLDHTIRDFYLIPFSQEGEVVAVAEISVAENSTPHFQQWRSGHSDPAASQTRLPFAKATRALGDAGYTEGNWTARVVSMFCDEPIGPYFWECEEEKGEKVYVGYDRYDDLVRVYAKVTPKSKAG</sequence>
<evidence type="ECO:0000313" key="1">
    <source>
        <dbReference type="EMBL" id="QYZ78176.1"/>
    </source>
</evidence>
<dbReference type="RefSeq" id="WP_220681913.1">
    <property type="nucleotide sequence ID" value="NZ_CP037968.1"/>
</dbReference>
<dbReference type="AlphaFoldDB" id="A0A8G1A0H8"/>
<evidence type="ECO:0000313" key="2">
    <source>
        <dbReference type="Proteomes" id="UP000826709"/>
    </source>
</evidence>
<dbReference type="KEGG" id="mfk:E2N92_01375"/>
<proteinExistence type="predicted"/>
<keyword evidence="2" id="KW-1185">Reference proteome</keyword>
<organism evidence="1 2">
    <name type="scientific">Methanofollis formosanus</name>
    <dbReference type="NCBI Taxonomy" id="299308"/>
    <lineage>
        <taxon>Archaea</taxon>
        <taxon>Methanobacteriati</taxon>
        <taxon>Methanobacteriota</taxon>
        <taxon>Stenosarchaea group</taxon>
        <taxon>Methanomicrobia</taxon>
        <taxon>Methanomicrobiales</taxon>
        <taxon>Methanomicrobiaceae</taxon>
        <taxon>Methanofollis</taxon>
    </lineage>
</organism>
<dbReference type="OrthoDB" id="113546at2157"/>